<dbReference type="Proteomes" id="UP000748025">
    <property type="component" value="Unassembled WGS sequence"/>
</dbReference>
<proteinExistence type="inferred from homology"/>
<evidence type="ECO:0000313" key="10">
    <source>
        <dbReference type="EMBL" id="KAG5999084.1"/>
    </source>
</evidence>
<comment type="caution">
    <text evidence="10">The sequence shown here is derived from an EMBL/GenBank/DDBJ whole genome shotgun (WGS) entry which is preliminary data.</text>
</comment>
<protein>
    <recommendedName>
        <fullName evidence="12">ZRT1 Zinc transporter I</fullName>
    </recommendedName>
</protein>
<comment type="subcellular location">
    <subcellularLocation>
        <location evidence="1 8">Membrane</location>
        <topology evidence="1 8">Multi-pass membrane protein</topology>
    </subcellularLocation>
</comment>
<dbReference type="Pfam" id="PF02535">
    <property type="entry name" value="Zip"/>
    <property type="match status" value="1"/>
</dbReference>
<evidence type="ECO:0000256" key="7">
    <source>
        <dbReference type="ARBA" id="ARBA00023136"/>
    </source>
</evidence>
<feature type="transmembrane region" description="Helical" evidence="8">
    <location>
        <begin position="335"/>
        <end position="355"/>
    </location>
</feature>
<evidence type="ECO:0000256" key="8">
    <source>
        <dbReference type="RuleBase" id="RU362088"/>
    </source>
</evidence>
<dbReference type="NCBIfam" id="TIGR00820">
    <property type="entry name" value="zip"/>
    <property type="match status" value="1"/>
</dbReference>
<keyword evidence="4 8" id="KW-0812">Transmembrane</keyword>
<comment type="similarity">
    <text evidence="2 8">Belongs to the ZIP transporter (TC 2.A.5) family.</text>
</comment>
<keyword evidence="6 8" id="KW-0406">Ion transport</keyword>
<dbReference type="GO" id="GO:0000006">
    <property type="term" value="F:high-affinity zinc transmembrane transporter activity"/>
    <property type="evidence" value="ECO:0007669"/>
    <property type="project" value="TreeGrafter"/>
</dbReference>
<feature type="transmembrane region" description="Helical" evidence="8">
    <location>
        <begin position="293"/>
        <end position="315"/>
    </location>
</feature>
<dbReference type="GO" id="GO:0071578">
    <property type="term" value="P:zinc ion import across plasma membrane"/>
    <property type="evidence" value="ECO:0007669"/>
    <property type="project" value="TreeGrafter"/>
</dbReference>
<organism evidence="10 11">
    <name type="scientific">Claviceps pusilla</name>
    <dbReference type="NCBI Taxonomy" id="123648"/>
    <lineage>
        <taxon>Eukaryota</taxon>
        <taxon>Fungi</taxon>
        <taxon>Dikarya</taxon>
        <taxon>Ascomycota</taxon>
        <taxon>Pezizomycotina</taxon>
        <taxon>Sordariomycetes</taxon>
        <taxon>Hypocreomycetidae</taxon>
        <taxon>Hypocreales</taxon>
        <taxon>Clavicipitaceae</taxon>
        <taxon>Claviceps</taxon>
    </lineage>
</organism>
<keyword evidence="3 8" id="KW-0813">Transport</keyword>
<dbReference type="InterPro" id="IPR004698">
    <property type="entry name" value="Zn/Fe_permease_fun/pln"/>
</dbReference>
<feature type="region of interest" description="Disordered" evidence="9">
    <location>
        <begin position="163"/>
        <end position="185"/>
    </location>
</feature>
<sequence length="388" mass="42092">MAESTESTAPFNASSVDLDNTPLADIICYLKDGGNSYDDRLGLHVSAIFVILVVSTAVTLFPVLATRTRRLRIPLSVYLFARYFGAGVIIATAFVHLLDPAYEAIGPASCVGLTGGWSTYSWPPAIALSSAMIIFLLDFLAEYYVDKKHGLVHAAVENIITDSPGPDGDGTHASHMHLHSADQDDRQAIKQQTVAARAGKDDERYDSDLEELKHLAGDSEEVHRAFRSQIVAFLVLEFGVIFHSVIIGLNLGVAGGDDFNALYPVLVFHQSFEGLGIGARLSTIPIPTKWKWLPWALCLAYGVTTPISIAIGLGLHNTYNGDSFTANIVSGVLDSISAGILIYTGLVEMLARDFLFNPHRTNNKKRLALMLISLYLGCAIMALIGRWA</sequence>
<feature type="transmembrane region" description="Helical" evidence="8">
    <location>
        <begin position="230"/>
        <end position="249"/>
    </location>
</feature>
<evidence type="ECO:0008006" key="12">
    <source>
        <dbReference type="Google" id="ProtNLM"/>
    </source>
</evidence>
<evidence type="ECO:0000256" key="3">
    <source>
        <dbReference type="ARBA" id="ARBA00022448"/>
    </source>
</evidence>
<reference evidence="10" key="1">
    <citation type="journal article" date="2020" name="bioRxiv">
        <title>Whole genome comparisons of ergot fungi reveals the divergence and evolution of species within the genus Claviceps are the result of varying mechanisms driving genome evolution and host range expansion.</title>
        <authorList>
            <person name="Wyka S.A."/>
            <person name="Mondo S.J."/>
            <person name="Liu M."/>
            <person name="Dettman J."/>
            <person name="Nalam V."/>
            <person name="Broders K.D."/>
        </authorList>
    </citation>
    <scope>NUCLEOTIDE SEQUENCE</scope>
    <source>
        <strain evidence="10">CCC 602</strain>
    </source>
</reference>
<feature type="transmembrane region" description="Helical" evidence="8">
    <location>
        <begin position="122"/>
        <end position="141"/>
    </location>
</feature>
<feature type="transmembrane region" description="Helical" evidence="8">
    <location>
        <begin position="367"/>
        <end position="387"/>
    </location>
</feature>
<evidence type="ECO:0000256" key="1">
    <source>
        <dbReference type="ARBA" id="ARBA00004141"/>
    </source>
</evidence>
<evidence type="ECO:0000256" key="2">
    <source>
        <dbReference type="ARBA" id="ARBA00006939"/>
    </source>
</evidence>
<evidence type="ECO:0000256" key="6">
    <source>
        <dbReference type="ARBA" id="ARBA00023065"/>
    </source>
</evidence>
<feature type="transmembrane region" description="Helical" evidence="8">
    <location>
        <begin position="77"/>
        <end position="98"/>
    </location>
</feature>
<evidence type="ECO:0000256" key="5">
    <source>
        <dbReference type="ARBA" id="ARBA00022989"/>
    </source>
</evidence>
<dbReference type="AlphaFoldDB" id="A0A9P7N926"/>
<dbReference type="GO" id="GO:0005886">
    <property type="term" value="C:plasma membrane"/>
    <property type="evidence" value="ECO:0007669"/>
    <property type="project" value="TreeGrafter"/>
</dbReference>
<dbReference type="EMBL" id="SRPW01001793">
    <property type="protein sequence ID" value="KAG5999084.1"/>
    <property type="molecule type" value="Genomic_DNA"/>
</dbReference>
<accession>A0A9P7N926</accession>
<feature type="transmembrane region" description="Helical" evidence="8">
    <location>
        <begin position="41"/>
        <end position="65"/>
    </location>
</feature>
<keyword evidence="11" id="KW-1185">Reference proteome</keyword>
<comment type="caution">
    <text evidence="8">Lacks conserved residue(s) required for the propagation of feature annotation.</text>
</comment>
<dbReference type="OrthoDB" id="448280at2759"/>
<dbReference type="PANTHER" id="PTHR11040:SF32">
    <property type="entry name" value="ZINC-REGULATED TRANSPORTER 1"/>
    <property type="match status" value="1"/>
</dbReference>
<dbReference type="PANTHER" id="PTHR11040">
    <property type="entry name" value="ZINC/IRON TRANSPORTER"/>
    <property type="match status" value="1"/>
</dbReference>
<dbReference type="InterPro" id="IPR003689">
    <property type="entry name" value="ZIP"/>
</dbReference>
<keyword evidence="5 8" id="KW-1133">Transmembrane helix</keyword>
<gene>
    <name evidence="10" type="ORF">E4U43_002291</name>
</gene>
<name>A0A9P7N926_9HYPO</name>
<keyword evidence="7 8" id="KW-0472">Membrane</keyword>
<evidence type="ECO:0000313" key="11">
    <source>
        <dbReference type="Proteomes" id="UP000748025"/>
    </source>
</evidence>
<evidence type="ECO:0000256" key="4">
    <source>
        <dbReference type="ARBA" id="ARBA00022692"/>
    </source>
</evidence>
<evidence type="ECO:0000256" key="9">
    <source>
        <dbReference type="SAM" id="MobiDB-lite"/>
    </source>
</evidence>